<feature type="signal peptide" evidence="3">
    <location>
        <begin position="1"/>
        <end position="19"/>
    </location>
</feature>
<protein>
    <recommendedName>
        <fullName evidence="4">AB hydrolase-1 domain-containing protein</fullName>
    </recommendedName>
</protein>
<keyword evidence="3" id="KW-0732">Signal</keyword>
<evidence type="ECO:0000259" key="4">
    <source>
        <dbReference type="Pfam" id="PF00561"/>
    </source>
</evidence>
<keyword evidence="2" id="KW-0378">Hydrolase</keyword>
<evidence type="ECO:0000256" key="3">
    <source>
        <dbReference type="SAM" id="SignalP"/>
    </source>
</evidence>
<dbReference type="PANTHER" id="PTHR43248:SF3">
    <property type="entry name" value="AB HYDROLASE-1 DOMAIN-CONTAINING PROTEIN"/>
    <property type="match status" value="1"/>
</dbReference>
<dbReference type="Pfam" id="PF00561">
    <property type="entry name" value="Abhydrolase_1"/>
    <property type="match status" value="1"/>
</dbReference>
<evidence type="ECO:0000256" key="2">
    <source>
        <dbReference type="ARBA" id="ARBA00022801"/>
    </source>
</evidence>
<proteinExistence type="inferred from homology"/>
<evidence type="ECO:0000313" key="6">
    <source>
        <dbReference type="Proteomes" id="UP000794436"/>
    </source>
</evidence>
<keyword evidence="6" id="KW-1185">Reference proteome</keyword>
<accession>A0A8K1C220</accession>
<gene>
    <name evidence="5" type="ORF">Poli38472_014750</name>
</gene>
<name>A0A8K1C220_PYTOL</name>
<feature type="domain" description="AB hydrolase-1" evidence="4">
    <location>
        <begin position="88"/>
        <end position="250"/>
    </location>
</feature>
<evidence type="ECO:0000313" key="5">
    <source>
        <dbReference type="EMBL" id="TMW54979.1"/>
    </source>
</evidence>
<dbReference type="EMBL" id="SPLM01000151">
    <property type="protein sequence ID" value="TMW54979.1"/>
    <property type="molecule type" value="Genomic_DNA"/>
</dbReference>
<dbReference type="OrthoDB" id="427735at2759"/>
<dbReference type="InterPro" id="IPR051601">
    <property type="entry name" value="Serine_prot/Carboxylest_S33"/>
</dbReference>
<sequence length="581" mass="63026">MRVYSPLVLGLLSASAVAATSLPINGWYPCSGSNFMPPTEGADELPFECAEVKVPLCHEGICDSDTKIDVYVKRILAQGDTSVGKSVWFLQGGPGLSSAAMEPSMQQVYALLNGTTNVYTMDHRGTGRSTLLKCDAAGAFTSGSPDGATLNATEAASCVRDVLFQIENQTVAFSITSAAQDVVLLTSELNKDEEVYVYGASYGTLLTERVMHLAPPHVKGYILDGVISEKLASFAHFGSIREAPGQYFAGLCDADSVCREKYGSDVPKEQKMYDVWVDTYKKLDAAKAGDSMCADLLRGQHEKVKPSDVLRVVFGADFSIGDPTGRKIIPAFLQMVRRCDETDVATLSTILGLGEAPSYYDKASDTSAVIGKVFDPVNDASWLLMFAIKISEIWSDPLPKPEDEKAFNDAGVFTSDMSNEYLWHCVLSGKQDNPSCSVLTTFGESFDPPIDLSSVELIDFTYKPDQYFRHYAKIPDGTSVMVINGKLDFQTVEPWGIDQYENMEGDNKMLVEFDYGAHCVGISQSTAEDTTNCGHRIIASYVENSGDIAKTDTSCLDELPAIDFDADELLATMIGANDGQA</sequence>
<dbReference type="InterPro" id="IPR029058">
    <property type="entry name" value="AB_hydrolase_fold"/>
</dbReference>
<dbReference type="InterPro" id="IPR000073">
    <property type="entry name" value="AB_hydrolase_1"/>
</dbReference>
<feature type="chain" id="PRO_5035464478" description="AB hydrolase-1 domain-containing protein" evidence="3">
    <location>
        <begin position="20"/>
        <end position="581"/>
    </location>
</feature>
<reference evidence="5" key="1">
    <citation type="submission" date="2019-03" db="EMBL/GenBank/DDBJ databases">
        <title>Long read genome sequence of the mycoparasitic Pythium oligandrum ATCC 38472 isolated from sugarbeet rhizosphere.</title>
        <authorList>
            <person name="Gaulin E."/>
        </authorList>
    </citation>
    <scope>NUCLEOTIDE SEQUENCE</scope>
    <source>
        <strain evidence="5">ATCC 38472_TT</strain>
    </source>
</reference>
<dbReference type="SUPFAM" id="SSF53474">
    <property type="entry name" value="alpha/beta-Hydrolases"/>
    <property type="match status" value="1"/>
</dbReference>
<dbReference type="GO" id="GO:0016787">
    <property type="term" value="F:hydrolase activity"/>
    <property type="evidence" value="ECO:0007669"/>
    <property type="project" value="UniProtKB-KW"/>
</dbReference>
<dbReference type="PANTHER" id="PTHR43248">
    <property type="entry name" value="2-SUCCINYL-6-HYDROXY-2,4-CYCLOHEXADIENE-1-CARBOXYLATE SYNTHASE"/>
    <property type="match status" value="1"/>
</dbReference>
<comment type="similarity">
    <text evidence="1">Belongs to the peptidase S33 family.</text>
</comment>
<evidence type="ECO:0000256" key="1">
    <source>
        <dbReference type="ARBA" id="ARBA00010088"/>
    </source>
</evidence>
<organism evidence="5 6">
    <name type="scientific">Pythium oligandrum</name>
    <name type="common">Mycoparasitic fungus</name>
    <dbReference type="NCBI Taxonomy" id="41045"/>
    <lineage>
        <taxon>Eukaryota</taxon>
        <taxon>Sar</taxon>
        <taxon>Stramenopiles</taxon>
        <taxon>Oomycota</taxon>
        <taxon>Peronosporomycetes</taxon>
        <taxon>Pythiales</taxon>
        <taxon>Pythiaceae</taxon>
        <taxon>Pythium</taxon>
    </lineage>
</organism>
<dbReference type="Gene3D" id="3.40.50.1820">
    <property type="entry name" value="alpha/beta hydrolase"/>
    <property type="match status" value="1"/>
</dbReference>
<dbReference type="AlphaFoldDB" id="A0A8K1C220"/>
<comment type="caution">
    <text evidence="5">The sequence shown here is derived from an EMBL/GenBank/DDBJ whole genome shotgun (WGS) entry which is preliminary data.</text>
</comment>
<dbReference type="Proteomes" id="UP000794436">
    <property type="component" value="Unassembled WGS sequence"/>
</dbReference>